<gene>
    <name evidence="3" type="primary">LOC106475169</name>
</gene>
<dbReference type="SUPFAM" id="SSF51430">
    <property type="entry name" value="NAD(P)-linked oxidoreductase"/>
    <property type="match status" value="1"/>
</dbReference>
<evidence type="ECO:0000259" key="1">
    <source>
        <dbReference type="Pfam" id="PF00248"/>
    </source>
</evidence>
<evidence type="ECO:0000313" key="3">
    <source>
        <dbReference type="RefSeq" id="XP_013791321.2"/>
    </source>
</evidence>
<dbReference type="Pfam" id="PF00248">
    <property type="entry name" value="Aldo_ket_red"/>
    <property type="match status" value="1"/>
</dbReference>
<dbReference type="GeneID" id="106475169"/>
<evidence type="ECO:0000313" key="2">
    <source>
        <dbReference type="Proteomes" id="UP000694941"/>
    </source>
</evidence>
<dbReference type="InterPro" id="IPR036812">
    <property type="entry name" value="NAD(P)_OxRdtase_dom_sf"/>
</dbReference>
<dbReference type="Proteomes" id="UP000694941">
    <property type="component" value="Unplaced"/>
</dbReference>
<accession>A0ABM1BYY7</accession>
<dbReference type="Gene3D" id="3.20.20.100">
    <property type="entry name" value="NADP-dependent oxidoreductase domain"/>
    <property type="match status" value="1"/>
</dbReference>
<sequence length="187" mass="21208">MMSSGMVLMDLDICWKVRLTSLQERHDVIRNGFDGLGYLLEDTHNTGNMLPQTFIPGFHSEVDVRKMTYKSLGTTGMLVSYLSLGTFQLGLVYQTSREEDGIKTVREAVRRGLNYIDTSPWYGFGTAEIVLGKALKGIPRQAYYLGTKVGRYHPEYPKMFDFSAERTIQSVEESLEKLGVDYVDVIQ</sequence>
<feature type="domain" description="NADP-dependent oxidoreductase" evidence="1">
    <location>
        <begin position="82"/>
        <end position="187"/>
    </location>
</feature>
<reference evidence="3" key="1">
    <citation type="submission" date="2025-08" db="UniProtKB">
        <authorList>
            <consortium name="RefSeq"/>
        </authorList>
    </citation>
    <scope>IDENTIFICATION</scope>
    <source>
        <tissue evidence="3">Muscle</tissue>
    </source>
</reference>
<dbReference type="InterPro" id="IPR023210">
    <property type="entry name" value="NADP_OxRdtase_dom"/>
</dbReference>
<dbReference type="PANTHER" id="PTHR42686:SF1">
    <property type="entry name" value="GH17980P-RELATED"/>
    <property type="match status" value="1"/>
</dbReference>
<feature type="non-terminal residue" evidence="3">
    <location>
        <position position="187"/>
    </location>
</feature>
<name>A0ABM1BYY7_LIMPO</name>
<dbReference type="InterPro" id="IPR020471">
    <property type="entry name" value="AKR"/>
</dbReference>
<organism evidence="2 3">
    <name type="scientific">Limulus polyphemus</name>
    <name type="common">Atlantic horseshoe crab</name>
    <dbReference type="NCBI Taxonomy" id="6850"/>
    <lineage>
        <taxon>Eukaryota</taxon>
        <taxon>Metazoa</taxon>
        <taxon>Ecdysozoa</taxon>
        <taxon>Arthropoda</taxon>
        <taxon>Chelicerata</taxon>
        <taxon>Merostomata</taxon>
        <taxon>Xiphosura</taxon>
        <taxon>Limulidae</taxon>
        <taxon>Limulus</taxon>
    </lineage>
</organism>
<keyword evidence="2" id="KW-1185">Reference proteome</keyword>
<dbReference type="RefSeq" id="XP_013791321.2">
    <property type="nucleotide sequence ID" value="XM_013935867.2"/>
</dbReference>
<dbReference type="PANTHER" id="PTHR42686">
    <property type="entry name" value="GH17980P-RELATED"/>
    <property type="match status" value="1"/>
</dbReference>
<protein>
    <submittedName>
        <fullName evidence="3">L-galactose dehydrogenase-like</fullName>
    </submittedName>
</protein>
<proteinExistence type="predicted"/>